<reference evidence="2 3" key="1">
    <citation type="submission" date="2018-03" db="EMBL/GenBank/DDBJ databases">
        <authorList>
            <person name="Guldener U."/>
        </authorList>
    </citation>
    <scope>NUCLEOTIDE SEQUENCE [LARGE SCALE GENOMIC DNA]</scope>
    <source>
        <strain evidence="2 3">NBRC100155</strain>
    </source>
</reference>
<name>A0A5C3DSN7_9BASI</name>
<keyword evidence="3" id="KW-1185">Reference proteome</keyword>
<evidence type="ECO:0000313" key="2">
    <source>
        <dbReference type="EMBL" id="SPO20221.1"/>
    </source>
</evidence>
<sequence>MSSKNKMSKFKSAVAASSSSSSSSSTPSTAGITPLTIAQGNTLQALHQEQLARLACTTLPNLASLHSRRFLTLARAQTVAADSMWTTQKLQSTQYRKSLWAEDVEPEQADEMAKVVPDFYHKHNGRCSRCALPLVPGLNQLSLPGKDQKKNRRKTQGSTEKKRAERGKTRKRVSCCGSCGHKIRS</sequence>
<dbReference type="EMBL" id="OOIN01000001">
    <property type="protein sequence ID" value="SPO20221.1"/>
    <property type="molecule type" value="Genomic_DNA"/>
</dbReference>
<accession>A0A5C3DSN7</accession>
<organism evidence="2 3">
    <name type="scientific">Ustilago trichophora</name>
    <dbReference type="NCBI Taxonomy" id="86804"/>
    <lineage>
        <taxon>Eukaryota</taxon>
        <taxon>Fungi</taxon>
        <taxon>Dikarya</taxon>
        <taxon>Basidiomycota</taxon>
        <taxon>Ustilaginomycotina</taxon>
        <taxon>Ustilaginomycetes</taxon>
        <taxon>Ustilaginales</taxon>
        <taxon>Ustilaginaceae</taxon>
        <taxon>Ustilago</taxon>
    </lineage>
</organism>
<dbReference type="OrthoDB" id="2552182at2759"/>
<gene>
    <name evidence="2" type="ORF">UTRI_00617_B</name>
</gene>
<feature type="region of interest" description="Disordered" evidence="1">
    <location>
        <begin position="141"/>
        <end position="171"/>
    </location>
</feature>
<dbReference type="AlphaFoldDB" id="A0A5C3DSN7"/>
<proteinExistence type="predicted"/>
<dbReference type="Proteomes" id="UP000324022">
    <property type="component" value="Unassembled WGS sequence"/>
</dbReference>
<evidence type="ECO:0000313" key="3">
    <source>
        <dbReference type="Proteomes" id="UP000324022"/>
    </source>
</evidence>
<protein>
    <submittedName>
        <fullName evidence="2">Uncharacterized protein</fullName>
    </submittedName>
</protein>
<evidence type="ECO:0000256" key="1">
    <source>
        <dbReference type="SAM" id="MobiDB-lite"/>
    </source>
</evidence>
<feature type="region of interest" description="Disordered" evidence="1">
    <location>
        <begin position="1"/>
        <end position="29"/>
    </location>
</feature>